<feature type="domain" description="HTH cro/C1-type" evidence="3">
    <location>
        <begin position="23"/>
        <end position="55"/>
    </location>
</feature>
<dbReference type="Proteomes" id="UP001058602">
    <property type="component" value="Chromosome 1"/>
</dbReference>
<accession>A0ABY5LGQ9</accession>
<keyword evidence="2" id="KW-0812">Transmembrane</keyword>
<dbReference type="PANTHER" id="PTHR34475">
    <property type="match status" value="1"/>
</dbReference>
<keyword evidence="2" id="KW-0472">Membrane</keyword>
<evidence type="ECO:0000313" key="4">
    <source>
        <dbReference type="EMBL" id="UUM29993.1"/>
    </source>
</evidence>
<dbReference type="PANTHER" id="PTHR34475:SF1">
    <property type="entry name" value="CYTOSKELETON PROTEIN RODZ"/>
    <property type="match status" value="1"/>
</dbReference>
<dbReference type="PROSITE" id="PS50943">
    <property type="entry name" value="HTH_CROC1"/>
    <property type="match status" value="1"/>
</dbReference>
<dbReference type="Pfam" id="PF13464">
    <property type="entry name" value="RodZ_C"/>
    <property type="match status" value="1"/>
</dbReference>
<reference evidence="4" key="1">
    <citation type="submission" date="2022-07" db="EMBL/GenBank/DDBJ databases">
        <title>Complete genome of Vibrio japonicus strain JCM 31412T and phylogenomic assessment of the Nereis clade of the genus Vibrio.</title>
        <authorList>
            <person name="Shlafstein M.D."/>
            <person name="Emsley S.A."/>
            <person name="Ushijima B."/>
            <person name="Videau P."/>
            <person name="Saw J.H."/>
        </authorList>
    </citation>
    <scope>NUCLEOTIDE SEQUENCE</scope>
    <source>
        <strain evidence="4">JCM 31412</strain>
    </source>
</reference>
<keyword evidence="2" id="KW-1133">Transmembrane helix</keyword>
<dbReference type="InterPro" id="IPR050400">
    <property type="entry name" value="Bact_Cytoskel_RodZ"/>
</dbReference>
<dbReference type="EMBL" id="CP102096">
    <property type="protein sequence ID" value="UUM29993.1"/>
    <property type="molecule type" value="Genomic_DNA"/>
</dbReference>
<dbReference type="RefSeq" id="WP_257083782.1">
    <property type="nucleotide sequence ID" value="NZ_CP102096.1"/>
</dbReference>
<dbReference type="SMART" id="SM00530">
    <property type="entry name" value="HTH_XRE"/>
    <property type="match status" value="1"/>
</dbReference>
<gene>
    <name evidence="4" type="ORF">NP165_09760</name>
</gene>
<dbReference type="Pfam" id="PF13413">
    <property type="entry name" value="HTH_25"/>
    <property type="match status" value="1"/>
</dbReference>
<dbReference type="SUPFAM" id="SSF47413">
    <property type="entry name" value="lambda repressor-like DNA-binding domains"/>
    <property type="match status" value="1"/>
</dbReference>
<dbReference type="InterPro" id="IPR010982">
    <property type="entry name" value="Lambda_DNA-bd_dom_sf"/>
</dbReference>
<sequence length="306" mass="33824">MTAENETIGREENHAAIKAGTLLKQKREQLGLSQRQIADRLRLRASIIEDIENNQFDSDHSATFTKGYIRSYAKAVGMDVGEVLKAYESEQRPEPEEQEMKSFSGKTKREKHDSRIMILTWGIVAIILGISSVWWWQNQQTSIVELTEPAEQEQPIEQGFENTNQFDPTLMMDESEPQVAETFDTLADAETEIVQEQNDIAASDINTEAAATETAPVVSEESTKPEVADNLLNITFNGDCWTLVKDSSGKTLVSGVKKGGETLELSGEMPYNVVLGAPQNVSMTLSSEPVDLSGYTSGKVAKFTLP</sequence>
<evidence type="ECO:0000256" key="2">
    <source>
        <dbReference type="SAM" id="Phobius"/>
    </source>
</evidence>
<keyword evidence="5" id="KW-1185">Reference proteome</keyword>
<feature type="compositionally biased region" description="Basic and acidic residues" evidence="1">
    <location>
        <begin position="88"/>
        <end position="100"/>
    </location>
</feature>
<feature type="region of interest" description="Disordered" evidence="1">
    <location>
        <begin position="88"/>
        <end position="108"/>
    </location>
</feature>
<feature type="transmembrane region" description="Helical" evidence="2">
    <location>
        <begin position="116"/>
        <end position="136"/>
    </location>
</feature>
<evidence type="ECO:0000259" key="3">
    <source>
        <dbReference type="PROSITE" id="PS50943"/>
    </source>
</evidence>
<protein>
    <submittedName>
        <fullName evidence="4">DUF4115 domain-containing protein</fullName>
    </submittedName>
</protein>
<dbReference type="InterPro" id="IPR025194">
    <property type="entry name" value="RodZ-like_C"/>
</dbReference>
<evidence type="ECO:0000256" key="1">
    <source>
        <dbReference type="SAM" id="MobiDB-lite"/>
    </source>
</evidence>
<name>A0ABY5LGQ9_9VIBR</name>
<dbReference type="InterPro" id="IPR001387">
    <property type="entry name" value="Cro/C1-type_HTH"/>
</dbReference>
<proteinExistence type="predicted"/>
<organism evidence="4 5">
    <name type="scientific">Vibrio japonicus</name>
    <dbReference type="NCBI Taxonomy" id="1824638"/>
    <lineage>
        <taxon>Bacteria</taxon>
        <taxon>Pseudomonadati</taxon>
        <taxon>Pseudomonadota</taxon>
        <taxon>Gammaproteobacteria</taxon>
        <taxon>Vibrionales</taxon>
        <taxon>Vibrionaceae</taxon>
        <taxon>Vibrio</taxon>
    </lineage>
</organism>
<dbReference type="Gene3D" id="1.10.260.40">
    <property type="entry name" value="lambda repressor-like DNA-binding domains"/>
    <property type="match status" value="1"/>
</dbReference>
<dbReference type="CDD" id="cd00093">
    <property type="entry name" value="HTH_XRE"/>
    <property type="match status" value="1"/>
</dbReference>
<evidence type="ECO:0000313" key="5">
    <source>
        <dbReference type="Proteomes" id="UP001058602"/>
    </source>
</evidence>